<dbReference type="AlphaFoldDB" id="A0A1B8PFF0"/>
<dbReference type="Proteomes" id="UP000092611">
    <property type="component" value="Unassembled WGS sequence"/>
</dbReference>
<reference evidence="2 3" key="1">
    <citation type="submission" date="2016-06" db="EMBL/GenBank/DDBJ databases">
        <title>Draft genome of Haemophilus haemolyticus CCUG 24149.</title>
        <authorList>
            <person name="Engstrom-Jakobsson H."/>
            <person name="Salva-Serra F."/>
            <person name="Thorell K."/>
            <person name="Gonzales-Siles L."/>
            <person name="Karlsson R."/>
            <person name="Boulund F."/>
            <person name="Engstrand L."/>
            <person name="Kristiansson E."/>
            <person name="Moore E."/>
        </authorList>
    </citation>
    <scope>NUCLEOTIDE SEQUENCE [LARGE SCALE GENOMIC DNA]</scope>
    <source>
        <strain evidence="2 3">CCUG 24149</strain>
    </source>
</reference>
<evidence type="ECO:0000313" key="2">
    <source>
        <dbReference type="EMBL" id="OBX47375.1"/>
    </source>
</evidence>
<dbReference type="EMBL" id="LZDL01000012">
    <property type="protein sequence ID" value="OBX47375.1"/>
    <property type="molecule type" value="Genomic_DNA"/>
</dbReference>
<gene>
    <name evidence="2" type="ORF">A9Z62_01090</name>
</gene>
<sequence length="165" mass="19595">MHPVIEFYLEQRKSQHNLSLQDMWAMPKRMVGDAYLYIPWLLPVTESSKWNRSVPVFNEEDLAIFIGDEAIQNKYLHSIDFILDYFCLYREDNKIFPKPELSERKVWLRNIGHESKKISRIIRSLNYCGHPELAKSLQQLAIKLGQEKGVIQEETMEIWTNLLKQ</sequence>
<feature type="domain" description="Opioid growth factor receptor (OGFr) conserved" evidence="1">
    <location>
        <begin position="7"/>
        <end position="160"/>
    </location>
</feature>
<dbReference type="InterPro" id="IPR006757">
    <property type="entry name" value="OGF_rcpt"/>
</dbReference>
<protein>
    <recommendedName>
        <fullName evidence="1">Opioid growth factor receptor (OGFr) conserved domain-containing protein</fullName>
    </recommendedName>
</protein>
<evidence type="ECO:0000313" key="3">
    <source>
        <dbReference type="Proteomes" id="UP000092611"/>
    </source>
</evidence>
<comment type="caution">
    <text evidence="2">The sequence shown here is derived from an EMBL/GenBank/DDBJ whole genome shotgun (WGS) entry which is preliminary data.</text>
</comment>
<dbReference type="Pfam" id="PF04664">
    <property type="entry name" value="OGFr_N"/>
    <property type="match status" value="1"/>
</dbReference>
<evidence type="ECO:0000259" key="1">
    <source>
        <dbReference type="Pfam" id="PF04664"/>
    </source>
</evidence>
<name>A0A1B8PFF0_HAEHA</name>
<accession>A0A1B8PFF0</accession>
<dbReference type="RefSeq" id="WP_065246211.1">
    <property type="nucleotide sequence ID" value="NZ_LZDL01000012.1"/>
</dbReference>
<dbReference type="OrthoDB" id="273514at2"/>
<dbReference type="GO" id="GO:0016020">
    <property type="term" value="C:membrane"/>
    <property type="evidence" value="ECO:0007669"/>
    <property type="project" value="InterPro"/>
</dbReference>
<organism evidence="2 3">
    <name type="scientific">Haemophilus haemolyticus</name>
    <dbReference type="NCBI Taxonomy" id="726"/>
    <lineage>
        <taxon>Bacteria</taxon>
        <taxon>Pseudomonadati</taxon>
        <taxon>Pseudomonadota</taxon>
        <taxon>Gammaproteobacteria</taxon>
        <taxon>Pasteurellales</taxon>
        <taxon>Pasteurellaceae</taxon>
        <taxon>Haemophilus</taxon>
    </lineage>
</organism>
<proteinExistence type="predicted"/>
<dbReference type="GO" id="GO:0038023">
    <property type="term" value="F:signaling receptor activity"/>
    <property type="evidence" value="ECO:0007669"/>
    <property type="project" value="InterPro"/>
</dbReference>